<dbReference type="InterPro" id="IPR004176">
    <property type="entry name" value="Clp_R_N"/>
</dbReference>
<dbReference type="CDD" id="cd00009">
    <property type="entry name" value="AAA"/>
    <property type="match status" value="1"/>
</dbReference>
<organism evidence="11 12">
    <name type="scientific">Candidatus Cryosericum odellii</name>
    <dbReference type="NCBI Taxonomy" id="2290917"/>
    <lineage>
        <taxon>Bacteria</taxon>
        <taxon>Pseudomonadati</taxon>
        <taxon>Caldisericota/Cryosericota group</taxon>
        <taxon>Candidatus Cryosericota</taxon>
        <taxon>Candidatus Cryosericia</taxon>
        <taxon>Candidatus Cryosericales</taxon>
        <taxon>Candidatus Cryosericaceae</taxon>
        <taxon>Candidatus Cryosericum</taxon>
    </lineage>
</organism>
<keyword evidence="12" id="KW-1185">Reference proteome</keyword>
<dbReference type="SMART" id="SM01086">
    <property type="entry name" value="ClpB_D2-small"/>
    <property type="match status" value="1"/>
</dbReference>
<reference evidence="11 12" key="1">
    <citation type="submission" date="2018-09" db="EMBL/GenBank/DDBJ databases">
        <title>Discovery and Ecogenomic Context for Candidatus Cryosericales, a Global Caldiserica Order Active in Thawing Permafrost.</title>
        <authorList>
            <person name="Martinez M.A."/>
            <person name="Woodcroft B.J."/>
            <person name="Ignacio Espinoza J.C."/>
            <person name="Zayed A."/>
            <person name="Singleton C.M."/>
            <person name="Boyd J."/>
            <person name="Li Y.-F."/>
            <person name="Purvine S."/>
            <person name="Maughan H."/>
            <person name="Hodgkins S.B."/>
            <person name="Anderson D."/>
            <person name="Sederholm M."/>
            <person name="Temperton B."/>
            <person name="Saleska S.R."/>
            <person name="Tyson G.W."/>
            <person name="Rich V.I."/>
        </authorList>
    </citation>
    <scope>NUCLEOTIDE SEQUENCE [LARGE SCALE GENOMIC DNA]</scope>
    <source>
        <strain evidence="11 12">SMC6</strain>
    </source>
</reference>
<keyword evidence="11" id="KW-0378">Hydrolase</keyword>
<evidence type="ECO:0000256" key="7">
    <source>
        <dbReference type="SAM" id="Coils"/>
    </source>
</evidence>
<evidence type="ECO:0000256" key="4">
    <source>
        <dbReference type="ARBA" id="ARBA00023186"/>
    </source>
</evidence>
<keyword evidence="7" id="KW-0175">Coiled coil</keyword>
<dbReference type="CDD" id="cd19499">
    <property type="entry name" value="RecA-like_ClpB_Hsp104-like"/>
    <property type="match status" value="1"/>
</dbReference>
<dbReference type="FunFam" id="3.40.50.300:FF:000010">
    <property type="entry name" value="Chaperone clpB 1, putative"/>
    <property type="match status" value="1"/>
</dbReference>
<dbReference type="PROSITE" id="PS00870">
    <property type="entry name" value="CLPAB_1"/>
    <property type="match status" value="1"/>
</dbReference>
<dbReference type="SMART" id="SM00382">
    <property type="entry name" value="AAA"/>
    <property type="match status" value="2"/>
</dbReference>
<dbReference type="GO" id="GO:0016887">
    <property type="term" value="F:ATP hydrolysis activity"/>
    <property type="evidence" value="ECO:0007669"/>
    <property type="project" value="InterPro"/>
</dbReference>
<keyword evidence="3 6" id="KW-0067">ATP-binding</keyword>
<gene>
    <name evidence="11" type="ORF">SMC6_03825</name>
</gene>
<evidence type="ECO:0000259" key="10">
    <source>
        <dbReference type="PROSITE" id="PS51903"/>
    </source>
</evidence>
<dbReference type="InterPro" id="IPR019489">
    <property type="entry name" value="Clp_ATPase_C"/>
</dbReference>
<evidence type="ECO:0000259" key="9">
    <source>
        <dbReference type="PROSITE" id="PS50151"/>
    </source>
</evidence>
<dbReference type="GO" id="GO:0005737">
    <property type="term" value="C:cytoplasm"/>
    <property type="evidence" value="ECO:0007669"/>
    <property type="project" value="TreeGrafter"/>
</dbReference>
<keyword evidence="4 6" id="KW-0143">Chaperone</keyword>
<dbReference type="GO" id="GO:0008233">
    <property type="term" value="F:peptidase activity"/>
    <property type="evidence" value="ECO:0007669"/>
    <property type="project" value="UniProtKB-KW"/>
</dbReference>
<dbReference type="InterPro" id="IPR028299">
    <property type="entry name" value="ClpA/B_CS2"/>
</dbReference>
<keyword evidence="1 5" id="KW-0677">Repeat</keyword>
<keyword evidence="11" id="KW-0645">Protease</keyword>
<dbReference type="InterPro" id="IPR003593">
    <property type="entry name" value="AAA+_ATPase"/>
</dbReference>
<dbReference type="Gene3D" id="3.40.50.300">
    <property type="entry name" value="P-loop containing nucleotide triphosphate hydrolases"/>
    <property type="match status" value="2"/>
</dbReference>
<sequence length="823" mass="91236">MNWANLTERAQKAVWMAQESASSLGNDFLDTDHLLIGLAKLEEGIAYEAMVASGIDLHKLVDYVSDQVRGVKHNNFLGRNDEIILTPRAKKVLDLAEREAINLGDGYISTEHILLAIVHEGGGVGVRSLEDEGVDVSKLVNTVLSLRGTEHTTEPPRPGHQPRQRTKTPTLDQYSRDLTEMARQGKLDPVIGRDKETERLLQILLRRTKNNPVLIGDPGVGKTAIVEGLARKIVAGEVPELLKNKRVISLDIPSLVAGTKYRGEFEDRMKKFLAEMKTAGNTVILFIDELHNVVGAGSAEGSSIDAANILKPALSRGELQTIGATTLGEYHKYIEKDPALERRFQPIVVSESTVPESIEILKGLRDRYEAHHQVTITDAAIEAAVRLSVKYITSRFLPDKAVDLMDEASAKVRLASTVPSDEYRQLQDELDKIEREKDDAIRNQEFEKAAGLRDQERDVHDKIETMKGSSFVASAAREAVVSPDDIRAVVALWTNIPAARLAEDERAKLLHLEDALRTRVVGQDPAVALMAEALRRSRAGLKHPTKPIGSFLFLGPTGVGKTELARVLAEELFGSESSLIRLDMSEYMEKFAVSRLVGAPPGYVGYEEGGQLTEAVRRHPFSIVLFDEIEKAHPDVFDILLQIMDDGRLTDSSGRTIDFRNAVIIMTSNIGGGFNRMGGLGFKLPGEGGEAEAHTASMMDELKHSFKPEFLNRVDEIVVFNQLSVEDIEKIVAILLKRVTKEIEEEDMHLEFSPELVSYLARKGFNPEYGARPLLRLIQHEVENELSYRILEGEFKHGDTIVVTSDGQKVVFESARKELVPAQ</sequence>
<dbReference type="InterPro" id="IPR018368">
    <property type="entry name" value="ClpA/B_CS1"/>
</dbReference>
<evidence type="ECO:0000256" key="2">
    <source>
        <dbReference type="ARBA" id="ARBA00022741"/>
    </source>
</evidence>
<feature type="domain" description="UVR" evidence="9">
    <location>
        <begin position="427"/>
        <end position="462"/>
    </location>
</feature>
<dbReference type="Pfam" id="PF10431">
    <property type="entry name" value="ClpB_D2-small"/>
    <property type="match status" value="1"/>
</dbReference>
<dbReference type="PANTHER" id="PTHR11638">
    <property type="entry name" value="ATP-DEPENDENT CLP PROTEASE"/>
    <property type="match status" value="1"/>
</dbReference>
<dbReference type="InterPro" id="IPR027417">
    <property type="entry name" value="P-loop_NTPase"/>
</dbReference>
<dbReference type="InterPro" id="IPR036628">
    <property type="entry name" value="Clp_N_dom_sf"/>
</dbReference>
<dbReference type="Pfam" id="PF00004">
    <property type="entry name" value="AAA"/>
    <property type="match status" value="1"/>
</dbReference>
<dbReference type="InterPro" id="IPR001270">
    <property type="entry name" value="ClpA/B"/>
</dbReference>
<dbReference type="AlphaFoldDB" id="A0A398D8G7"/>
<accession>A0A398D8G7</accession>
<evidence type="ECO:0000313" key="11">
    <source>
        <dbReference type="EMBL" id="RIE08698.1"/>
    </source>
</evidence>
<feature type="coiled-coil region" evidence="7">
    <location>
        <begin position="423"/>
        <end position="450"/>
    </location>
</feature>
<keyword evidence="2 6" id="KW-0547">Nucleotide-binding</keyword>
<name>A0A398D8G7_9BACT</name>
<dbReference type="PRINTS" id="PR00300">
    <property type="entry name" value="CLPPROTEASEA"/>
</dbReference>
<evidence type="ECO:0000256" key="8">
    <source>
        <dbReference type="SAM" id="MobiDB-lite"/>
    </source>
</evidence>
<dbReference type="Pfam" id="PF07724">
    <property type="entry name" value="AAA_2"/>
    <property type="match status" value="1"/>
</dbReference>
<dbReference type="GO" id="GO:0034605">
    <property type="term" value="P:cellular response to heat"/>
    <property type="evidence" value="ECO:0007669"/>
    <property type="project" value="TreeGrafter"/>
</dbReference>
<dbReference type="Gene3D" id="1.10.8.60">
    <property type="match status" value="2"/>
</dbReference>
<evidence type="ECO:0000256" key="1">
    <source>
        <dbReference type="ARBA" id="ARBA00022737"/>
    </source>
</evidence>
<feature type="region of interest" description="Disordered" evidence="8">
    <location>
        <begin position="146"/>
        <end position="171"/>
    </location>
</feature>
<dbReference type="GO" id="GO:0005524">
    <property type="term" value="F:ATP binding"/>
    <property type="evidence" value="ECO:0007669"/>
    <property type="project" value="UniProtKB-KW"/>
</dbReference>
<dbReference type="InterPro" id="IPR003959">
    <property type="entry name" value="ATPase_AAA_core"/>
</dbReference>
<dbReference type="EMBL" id="QXIT01000070">
    <property type="protein sequence ID" value="RIE08698.1"/>
    <property type="molecule type" value="Genomic_DNA"/>
</dbReference>
<dbReference type="PANTHER" id="PTHR11638:SF18">
    <property type="entry name" value="HEAT SHOCK PROTEIN 104"/>
    <property type="match status" value="1"/>
</dbReference>
<dbReference type="SUPFAM" id="SSF52540">
    <property type="entry name" value="P-loop containing nucleoside triphosphate hydrolases"/>
    <property type="match status" value="2"/>
</dbReference>
<comment type="similarity">
    <text evidence="6">Belongs to the ClpA/ClpB family.</text>
</comment>
<dbReference type="PROSITE" id="PS50151">
    <property type="entry name" value="UVR"/>
    <property type="match status" value="1"/>
</dbReference>
<dbReference type="Pfam" id="PF17871">
    <property type="entry name" value="AAA_lid_9"/>
    <property type="match status" value="1"/>
</dbReference>
<dbReference type="InterPro" id="IPR041546">
    <property type="entry name" value="ClpA/ClpB_AAA_lid"/>
</dbReference>
<dbReference type="InterPro" id="IPR001943">
    <property type="entry name" value="UVR_dom"/>
</dbReference>
<evidence type="ECO:0000256" key="5">
    <source>
        <dbReference type="PROSITE-ProRule" id="PRU01251"/>
    </source>
</evidence>
<dbReference type="Pfam" id="PF02861">
    <property type="entry name" value="Clp_N"/>
    <property type="match status" value="1"/>
</dbReference>
<dbReference type="GO" id="GO:0006508">
    <property type="term" value="P:proteolysis"/>
    <property type="evidence" value="ECO:0007669"/>
    <property type="project" value="UniProtKB-KW"/>
</dbReference>
<dbReference type="Proteomes" id="UP000266260">
    <property type="component" value="Unassembled WGS sequence"/>
</dbReference>
<dbReference type="PROSITE" id="PS51903">
    <property type="entry name" value="CLP_R"/>
    <property type="match status" value="1"/>
</dbReference>
<protein>
    <submittedName>
        <fullName evidence="11">ATP-dependent Clp protease ATP-binding subunit</fullName>
    </submittedName>
</protein>
<dbReference type="FunFam" id="3.40.50.300:FF:000025">
    <property type="entry name" value="ATP-dependent Clp protease subunit"/>
    <property type="match status" value="1"/>
</dbReference>
<dbReference type="Gene3D" id="1.10.1780.10">
    <property type="entry name" value="Clp, N-terminal domain"/>
    <property type="match status" value="1"/>
</dbReference>
<dbReference type="InterPro" id="IPR050130">
    <property type="entry name" value="ClpA_ClpB"/>
</dbReference>
<evidence type="ECO:0000313" key="12">
    <source>
        <dbReference type="Proteomes" id="UP000266260"/>
    </source>
</evidence>
<evidence type="ECO:0000256" key="6">
    <source>
        <dbReference type="RuleBase" id="RU004432"/>
    </source>
</evidence>
<dbReference type="SUPFAM" id="SSF81923">
    <property type="entry name" value="Double Clp-N motif"/>
    <property type="match status" value="1"/>
</dbReference>
<feature type="domain" description="Clp R" evidence="10">
    <location>
        <begin position="1"/>
        <end position="149"/>
    </location>
</feature>
<dbReference type="PROSITE" id="PS00871">
    <property type="entry name" value="CLPAB_2"/>
    <property type="match status" value="1"/>
</dbReference>
<dbReference type="Gene3D" id="4.10.860.10">
    <property type="entry name" value="UVR domain"/>
    <property type="match status" value="1"/>
</dbReference>
<proteinExistence type="inferred from homology"/>
<comment type="caution">
    <text evidence="11">The sequence shown here is derived from an EMBL/GenBank/DDBJ whole genome shotgun (WGS) entry which is preliminary data.</text>
</comment>
<evidence type="ECO:0000256" key="3">
    <source>
        <dbReference type="ARBA" id="ARBA00022840"/>
    </source>
</evidence>